<evidence type="ECO:0000313" key="2">
    <source>
        <dbReference type="Proteomes" id="UP000579250"/>
    </source>
</evidence>
<dbReference type="EMBL" id="JAAXPI010000011">
    <property type="protein sequence ID" value="NKZ04346.1"/>
    <property type="molecule type" value="Genomic_DNA"/>
</dbReference>
<sequence>MERSLTMLNGSLMDMRAIDRILQAVIFFADSIAIRATYETDPTDVGQSRDLSYLINNLREQGFIKLWAHEYEVNDAGYARSPRGAGGESRPADLVVDRDALAANMTEMDQMFRGMREHAYESSPRGHRRPLRQGVGEIINLRGHLASLVISSELNQDGLLASQATHNALVNGARSSEPFGPGVVREVLSLLQLGSLANLSPDQILECRRYSSDFRSLLDDSLLAVARGSDPVLTPEATARELVGRYKAISSEYALARGEGRRSGGFLWEILGASLPTSLAIGAGDRTFKWRKDEAEMKPYLLLMHLERALAGGRR</sequence>
<dbReference type="AlphaFoldDB" id="A0A846Z205"/>
<evidence type="ECO:0000313" key="1">
    <source>
        <dbReference type="EMBL" id="NKZ04346.1"/>
    </source>
</evidence>
<keyword evidence="2" id="KW-1185">Reference proteome</keyword>
<dbReference type="Proteomes" id="UP000579250">
    <property type="component" value="Unassembled WGS sequence"/>
</dbReference>
<dbReference type="RefSeq" id="WP_157438274.1">
    <property type="nucleotide sequence ID" value="NZ_JAAXPI010000011.1"/>
</dbReference>
<accession>A0A846Z205</accession>
<proteinExistence type="predicted"/>
<organism evidence="1 2">
    <name type="scientific">Actinomadura latina</name>
    <dbReference type="NCBI Taxonomy" id="163603"/>
    <lineage>
        <taxon>Bacteria</taxon>
        <taxon>Bacillati</taxon>
        <taxon>Actinomycetota</taxon>
        <taxon>Actinomycetes</taxon>
        <taxon>Streptosporangiales</taxon>
        <taxon>Thermomonosporaceae</taxon>
        <taxon>Actinomadura</taxon>
    </lineage>
</organism>
<reference evidence="1 2" key="1">
    <citation type="submission" date="2020-04" db="EMBL/GenBank/DDBJ databases">
        <title>MicrobeNet Type strains.</title>
        <authorList>
            <person name="Nicholson A.C."/>
        </authorList>
    </citation>
    <scope>NUCLEOTIDE SEQUENCE [LARGE SCALE GENOMIC DNA]</scope>
    <source>
        <strain evidence="1 2">ATCC BAA-277</strain>
    </source>
</reference>
<protein>
    <submittedName>
        <fullName evidence="1">Uncharacterized protein</fullName>
    </submittedName>
</protein>
<gene>
    <name evidence="1" type="ORF">HGB48_11345</name>
</gene>
<name>A0A846Z205_9ACTN</name>
<comment type="caution">
    <text evidence="1">The sequence shown here is derived from an EMBL/GenBank/DDBJ whole genome shotgun (WGS) entry which is preliminary data.</text>
</comment>